<dbReference type="InterPro" id="IPR018227">
    <property type="entry name" value="Amino_acid_transport_2"/>
</dbReference>
<evidence type="ECO:0000256" key="3">
    <source>
        <dbReference type="ARBA" id="ARBA00022475"/>
    </source>
</evidence>
<gene>
    <name evidence="9" type="primary">tyrP_2</name>
    <name evidence="9" type="ORF">ESZ_00157</name>
</gene>
<keyword evidence="2" id="KW-0813">Transport</keyword>
<dbReference type="Pfam" id="PF03222">
    <property type="entry name" value="Trp_Tyr_perm"/>
    <property type="match status" value="1"/>
</dbReference>
<feature type="transmembrane region" description="Helical" evidence="8">
    <location>
        <begin position="286"/>
        <end position="306"/>
    </location>
</feature>
<feature type="transmembrane region" description="Helical" evidence="8">
    <location>
        <begin position="89"/>
        <end position="108"/>
    </location>
</feature>
<dbReference type="Proteomes" id="UP000509549">
    <property type="component" value="Chromosome"/>
</dbReference>
<feature type="transmembrane region" description="Helical" evidence="8">
    <location>
        <begin position="225"/>
        <end position="247"/>
    </location>
</feature>
<evidence type="ECO:0000256" key="2">
    <source>
        <dbReference type="ARBA" id="ARBA00022448"/>
    </source>
</evidence>
<organism evidence="9 10">
    <name type="scientific">Candidatus Azoamicus ciliaticola</name>
    <dbReference type="NCBI Taxonomy" id="2652803"/>
    <lineage>
        <taxon>Bacteria</taxon>
        <taxon>Pseudomonadati</taxon>
        <taxon>Pseudomonadota</taxon>
        <taxon>Gammaproteobacteria</taxon>
        <taxon>Candidatus Azoamicaceae</taxon>
        <taxon>Candidatus Azoamicus</taxon>
    </lineage>
</organism>
<sequence>MPVQVRLRVKKMKNNINGILIIIGSSIGAGVLGMPITCSLVGLIPSVILMLIIALYMSETAKIITRLLIKTQSEDLSVAFKKNLSTSNYTISLITYGFLFITIIAAYISKSSTLLKTIIDTTAYTNININICYIIIISTMILILNSKNTQFKYANNILTIALISVFLIIILQNSKSEINITNIEKININNIKYVYPILITSFGFHNILPYLKNEFKNNEKKLNKSINIGIIITLLIYIIWISFIIIFKNNYYKLDDIENYNSDKIITELLIIKKNNNLTITIVNTFSFLAIITTIFGITISMNFFFKKIFTEIPEKIIKILIIIPPIILMKLNTNIFFTALEISGGILTLTIFGLMPIIAIKKQKNENLFKLNFLYIITVIIILISLTLQIKKII</sequence>
<evidence type="ECO:0000256" key="5">
    <source>
        <dbReference type="ARBA" id="ARBA00022692"/>
    </source>
</evidence>
<dbReference type="GO" id="GO:0005886">
    <property type="term" value="C:plasma membrane"/>
    <property type="evidence" value="ECO:0007669"/>
    <property type="project" value="UniProtKB-SubCell"/>
</dbReference>
<evidence type="ECO:0000256" key="7">
    <source>
        <dbReference type="ARBA" id="ARBA00023136"/>
    </source>
</evidence>
<keyword evidence="7 8" id="KW-0472">Membrane</keyword>
<feature type="transmembrane region" description="Helical" evidence="8">
    <location>
        <begin position="373"/>
        <end position="391"/>
    </location>
</feature>
<dbReference type="EMBL" id="LR794158">
    <property type="protein sequence ID" value="CAB3976371.1"/>
    <property type="molecule type" value="Genomic_DNA"/>
</dbReference>
<dbReference type="PANTHER" id="PTHR32195">
    <property type="entry name" value="OS07G0662800 PROTEIN"/>
    <property type="match status" value="1"/>
</dbReference>
<feature type="transmembrane region" description="Helical" evidence="8">
    <location>
        <begin position="16"/>
        <end position="34"/>
    </location>
</feature>
<evidence type="ECO:0000313" key="9">
    <source>
        <dbReference type="EMBL" id="CAB3976371.1"/>
    </source>
</evidence>
<keyword evidence="5 8" id="KW-0812">Transmembrane</keyword>
<dbReference type="AlphaFoldDB" id="A0A6J5JXR2"/>
<evidence type="ECO:0000256" key="4">
    <source>
        <dbReference type="ARBA" id="ARBA00022519"/>
    </source>
</evidence>
<keyword evidence="6 8" id="KW-1133">Transmembrane helix</keyword>
<dbReference type="Gene3D" id="1.20.1740.10">
    <property type="entry name" value="Amino acid/polyamine transporter I"/>
    <property type="match status" value="1"/>
</dbReference>
<reference evidence="9 10" key="1">
    <citation type="submission" date="2020-04" db="EMBL/GenBank/DDBJ databases">
        <authorList>
            <person name="Graf S J."/>
        </authorList>
    </citation>
    <scope>NUCLEOTIDE SEQUENCE [LARGE SCALE GENOMIC DNA]</scope>
    <source>
        <strain evidence="9">1</strain>
    </source>
</reference>
<dbReference type="PANTHER" id="PTHR32195:SF26">
    <property type="entry name" value="TRYPTOPHAN OR TYROSINE TRANSPORTER PROTEIN"/>
    <property type="match status" value="1"/>
</dbReference>
<keyword evidence="3" id="KW-1003">Cell membrane</keyword>
<feature type="transmembrane region" description="Helical" evidence="8">
    <location>
        <begin position="153"/>
        <end position="173"/>
    </location>
</feature>
<keyword evidence="4" id="KW-0997">Cell inner membrane</keyword>
<evidence type="ECO:0000256" key="8">
    <source>
        <dbReference type="SAM" id="Phobius"/>
    </source>
</evidence>
<dbReference type="KEGG" id="acil:ESZ_00157"/>
<feature type="transmembrane region" description="Helical" evidence="8">
    <location>
        <begin position="343"/>
        <end position="361"/>
    </location>
</feature>
<proteinExistence type="predicted"/>
<comment type="subcellular location">
    <subcellularLocation>
        <location evidence="1">Cell inner membrane</location>
        <topology evidence="1">Multi-pass membrane protein</topology>
    </subcellularLocation>
</comment>
<feature type="transmembrane region" description="Helical" evidence="8">
    <location>
        <begin position="193"/>
        <end position="213"/>
    </location>
</feature>
<keyword evidence="10" id="KW-1185">Reference proteome</keyword>
<accession>A0A6J5JXR2</accession>
<dbReference type="GO" id="GO:0003333">
    <property type="term" value="P:amino acid transmembrane transport"/>
    <property type="evidence" value="ECO:0007669"/>
    <property type="project" value="InterPro"/>
</dbReference>
<evidence type="ECO:0000313" key="10">
    <source>
        <dbReference type="Proteomes" id="UP000509549"/>
    </source>
</evidence>
<feature type="transmembrane region" description="Helical" evidence="8">
    <location>
        <begin position="128"/>
        <end position="146"/>
    </location>
</feature>
<evidence type="ECO:0000256" key="1">
    <source>
        <dbReference type="ARBA" id="ARBA00004429"/>
    </source>
</evidence>
<evidence type="ECO:0000256" key="6">
    <source>
        <dbReference type="ARBA" id="ARBA00022989"/>
    </source>
</evidence>
<protein>
    <submittedName>
        <fullName evidence="9">Tyrosine-specific transport protein</fullName>
    </submittedName>
</protein>
<name>A0A6J5JXR2_9GAMM</name>